<comment type="caution">
    <text evidence="5">The sequence shown here is derived from an EMBL/GenBank/DDBJ whole genome shotgun (WGS) entry which is preliminary data.</text>
</comment>
<keyword evidence="3" id="KW-0732">Signal</keyword>
<dbReference type="Gene3D" id="3.40.33.10">
    <property type="entry name" value="CAP"/>
    <property type="match status" value="1"/>
</dbReference>
<keyword evidence="6" id="KW-1185">Reference proteome</keyword>
<dbReference type="InterPro" id="IPR018244">
    <property type="entry name" value="Allrgn_V5/Tpx1_CS"/>
</dbReference>
<sequence length="178" mass="20241">MSPFNLCFSLLSLILISSSNALKTRGYTPTTRYTNPLLAQHPPLTHPTTHITQYLKGQNTARAAIGLPLLAWDQKLAGYAQWWANQRRGDCALKHSNGPYGENIFWGSYAGYTPEFAVQNWVIERKWYNYYSNSCGYGEDCGHYTQIVWRNTRRVGCAKMSSDEEVEQSEEGDSQIQC</sequence>
<dbReference type="FunFam" id="3.40.33.10:FF:000004">
    <property type="entry name" value="CAP, cysteine-rich secretory protein, antigen 5"/>
    <property type="match status" value="1"/>
</dbReference>
<evidence type="ECO:0000313" key="5">
    <source>
        <dbReference type="EMBL" id="KAK9705806.1"/>
    </source>
</evidence>
<evidence type="ECO:0000256" key="1">
    <source>
        <dbReference type="ARBA" id="ARBA00003143"/>
    </source>
</evidence>
<dbReference type="PANTHER" id="PTHR10334">
    <property type="entry name" value="CYSTEINE-RICH SECRETORY PROTEIN-RELATED"/>
    <property type="match status" value="1"/>
</dbReference>
<dbReference type="AlphaFoldDB" id="A0AAW1JT34"/>
<dbReference type="GO" id="GO:0005576">
    <property type="term" value="C:extracellular region"/>
    <property type="evidence" value="ECO:0007669"/>
    <property type="project" value="InterPro"/>
</dbReference>
<name>A0AAW1JT34_SAPOF</name>
<feature type="signal peptide" evidence="3">
    <location>
        <begin position="1"/>
        <end position="21"/>
    </location>
</feature>
<dbReference type="EMBL" id="JBDFQZ010000007">
    <property type="protein sequence ID" value="KAK9705806.1"/>
    <property type="molecule type" value="Genomic_DNA"/>
</dbReference>
<protein>
    <recommendedName>
        <fullName evidence="4">SCP domain-containing protein</fullName>
    </recommendedName>
</protein>
<gene>
    <name evidence="5" type="ORF">RND81_07G083200</name>
</gene>
<evidence type="ECO:0000256" key="2">
    <source>
        <dbReference type="ARBA" id="ARBA00023265"/>
    </source>
</evidence>
<accession>A0AAW1JT34</accession>
<keyword evidence="2" id="KW-0568">Pathogenesis-related protein</keyword>
<evidence type="ECO:0000256" key="3">
    <source>
        <dbReference type="SAM" id="SignalP"/>
    </source>
</evidence>
<dbReference type="SUPFAM" id="SSF55797">
    <property type="entry name" value="PR-1-like"/>
    <property type="match status" value="1"/>
</dbReference>
<dbReference type="InterPro" id="IPR014044">
    <property type="entry name" value="CAP_dom"/>
</dbReference>
<proteinExistence type="predicted"/>
<dbReference type="PRINTS" id="PR00837">
    <property type="entry name" value="V5TPXLIKE"/>
</dbReference>
<dbReference type="SMART" id="SM00198">
    <property type="entry name" value="SCP"/>
    <property type="match status" value="1"/>
</dbReference>
<feature type="chain" id="PRO_5044024881" description="SCP domain-containing protein" evidence="3">
    <location>
        <begin position="22"/>
        <end position="178"/>
    </location>
</feature>
<dbReference type="PROSITE" id="PS01009">
    <property type="entry name" value="CRISP_1"/>
    <property type="match status" value="1"/>
</dbReference>
<dbReference type="Pfam" id="PF00188">
    <property type="entry name" value="CAP"/>
    <property type="match status" value="1"/>
</dbReference>
<dbReference type="InterPro" id="IPR001283">
    <property type="entry name" value="CRISP-related"/>
</dbReference>
<dbReference type="CDD" id="cd05381">
    <property type="entry name" value="CAP_PR-1"/>
    <property type="match status" value="1"/>
</dbReference>
<reference evidence="5" key="1">
    <citation type="submission" date="2024-03" db="EMBL/GenBank/DDBJ databases">
        <title>WGS assembly of Saponaria officinalis var. Norfolk2.</title>
        <authorList>
            <person name="Jenkins J."/>
            <person name="Shu S."/>
            <person name="Grimwood J."/>
            <person name="Barry K."/>
            <person name="Goodstein D."/>
            <person name="Schmutz J."/>
            <person name="Leebens-Mack J."/>
            <person name="Osbourn A."/>
        </authorList>
    </citation>
    <scope>NUCLEOTIDE SEQUENCE [LARGE SCALE GENOMIC DNA]</scope>
    <source>
        <strain evidence="5">JIC</strain>
    </source>
</reference>
<evidence type="ECO:0000313" key="6">
    <source>
        <dbReference type="Proteomes" id="UP001443914"/>
    </source>
</evidence>
<comment type="function">
    <text evidence="1">Probably involved in the defense reaction of plants against pathogens.</text>
</comment>
<organism evidence="5 6">
    <name type="scientific">Saponaria officinalis</name>
    <name type="common">Common soapwort</name>
    <name type="synonym">Lychnis saponaria</name>
    <dbReference type="NCBI Taxonomy" id="3572"/>
    <lineage>
        <taxon>Eukaryota</taxon>
        <taxon>Viridiplantae</taxon>
        <taxon>Streptophyta</taxon>
        <taxon>Embryophyta</taxon>
        <taxon>Tracheophyta</taxon>
        <taxon>Spermatophyta</taxon>
        <taxon>Magnoliopsida</taxon>
        <taxon>eudicotyledons</taxon>
        <taxon>Gunneridae</taxon>
        <taxon>Pentapetalae</taxon>
        <taxon>Caryophyllales</taxon>
        <taxon>Caryophyllaceae</taxon>
        <taxon>Caryophylleae</taxon>
        <taxon>Saponaria</taxon>
    </lineage>
</organism>
<dbReference type="InterPro" id="IPR002413">
    <property type="entry name" value="V5_allergen-like"/>
</dbReference>
<evidence type="ECO:0000259" key="4">
    <source>
        <dbReference type="SMART" id="SM00198"/>
    </source>
</evidence>
<dbReference type="InterPro" id="IPR035940">
    <property type="entry name" value="CAP_sf"/>
</dbReference>
<dbReference type="PRINTS" id="PR00838">
    <property type="entry name" value="V5ALLERGEN"/>
</dbReference>
<dbReference type="Proteomes" id="UP001443914">
    <property type="component" value="Unassembled WGS sequence"/>
</dbReference>
<feature type="domain" description="SCP" evidence="4">
    <location>
        <begin position="49"/>
        <end position="167"/>
    </location>
</feature>
<keyword evidence="2" id="KW-0611">Plant defense</keyword>